<dbReference type="STRING" id="1123282.SAMN02745823_00546"/>
<dbReference type="OrthoDB" id="5786478at2"/>
<evidence type="ECO:0000313" key="3">
    <source>
        <dbReference type="Proteomes" id="UP000183995"/>
    </source>
</evidence>
<dbReference type="PANTHER" id="PTHR43658">
    <property type="entry name" value="SHORT-CHAIN DEHYDROGENASE/REDUCTASE"/>
    <property type="match status" value="1"/>
</dbReference>
<dbReference type="PRINTS" id="PR00081">
    <property type="entry name" value="GDHRDH"/>
</dbReference>
<organism evidence="2 3">
    <name type="scientific">Sporobacter termitidis DSM 10068</name>
    <dbReference type="NCBI Taxonomy" id="1123282"/>
    <lineage>
        <taxon>Bacteria</taxon>
        <taxon>Bacillati</taxon>
        <taxon>Bacillota</taxon>
        <taxon>Clostridia</taxon>
        <taxon>Eubacteriales</taxon>
        <taxon>Oscillospiraceae</taxon>
        <taxon>Sporobacter</taxon>
    </lineage>
</organism>
<name>A0A1M5UIV6_9FIRM</name>
<dbReference type="InterPro" id="IPR002347">
    <property type="entry name" value="SDR_fam"/>
</dbReference>
<dbReference type="Gene3D" id="3.40.50.720">
    <property type="entry name" value="NAD(P)-binding Rossmann-like Domain"/>
    <property type="match status" value="1"/>
</dbReference>
<dbReference type="SUPFAM" id="SSF51735">
    <property type="entry name" value="NAD(P)-binding Rossmann-fold domains"/>
    <property type="match status" value="1"/>
</dbReference>
<proteinExistence type="predicted"/>
<dbReference type="InterPro" id="IPR036291">
    <property type="entry name" value="NAD(P)-bd_dom_sf"/>
</dbReference>
<accession>A0A1M5UIV6</accession>
<dbReference type="Pfam" id="PF00106">
    <property type="entry name" value="adh_short"/>
    <property type="match status" value="1"/>
</dbReference>
<keyword evidence="3" id="KW-1185">Reference proteome</keyword>
<dbReference type="PANTHER" id="PTHR43658:SF8">
    <property type="entry name" value="17-BETA-HYDROXYSTEROID DEHYDROGENASE 14-RELATED"/>
    <property type="match status" value="1"/>
</dbReference>
<dbReference type="CDD" id="cd05233">
    <property type="entry name" value="SDR_c"/>
    <property type="match status" value="1"/>
</dbReference>
<dbReference type="EMBL" id="FQXV01000001">
    <property type="protein sequence ID" value="SHH62917.1"/>
    <property type="molecule type" value="Genomic_DNA"/>
</dbReference>
<dbReference type="GO" id="GO:0016491">
    <property type="term" value="F:oxidoreductase activity"/>
    <property type="evidence" value="ECO:0007669"/>
    <property type="project" value="UniProtKB-KW"/>
</dbReference>
<dbReference type="RefSeq" id="WP_073076077.1">
    <property type="nucleotide sequence ID" value="NZ_FQXV01000001.1"/>
</dbReference>
<gene>
    <name evidence="2" type="ORF">SAMN02745823_00546</name>
</gene>
<keyword evidence="1" id="KW-0560">Oxidoreductase</keyword>
<sequence length="336" mass="35866">MKDFAGKIAFITGGASGAGLGQAKLFGGLGAKVTIVDIRQEAIDKAVAELKGLGIDALGIQMDLTNRPQYTAAADAAEKHWGAPPQLLIQTAGVNTFGPAEASTFEDYDWVLGVNLHGVVNGMVIFVPRMIKAYNTQNGTVNRDGGHIAIVSSMGAFDGFATDAPYSVSKAAVLNLGLSYYDALKPYGIGVTVQCPANINSNIGEAVKTRPASLSNTGYYVSEGTINMLKSIHAQGMDPVELAGHLKYAMENGLPVSLPHDPEAKMVRHSLEKVINFSSVEGMERVREEEKRMAEMMKNMPDGGPFGKPDPKFGPVEVFGQAKPDLEWVDTAKKKH</sequence>
<reference evidence="2 3" key="1">
    <citation type="submission" date="2016-11" db="EMBL/GenBank/DDBJ databases">
        <authorList>
            <person name="Jaros S."/>
            <person name="Januszkiewicz K."/>
            <person name="Wedrychowicz H."/>
        </authorList>
    </citation>
    <scope>NUCLEOTIDE SEQUENCE [LARGE SCALE GENOMIC DNA]</scope>
    <source>
        <strain evidence="2 3">DSM 10068</strain>
    </source>
</reference>
<evidence type="ECO:0000313" key="2">
    <source>
        <dbReference type="EMBL" id="SHH62917.1"/>
    </source>
</evidence>
<protein>
    <submittedName>
        <fullName evidence="2">NADP-dependent 3-hydroxy acid dehydrogenase YdfG</fullName>
    </submittedName>
</protein>
<dbReference type="AlphaFoldDB" id="A0A1M5UIV6"/>
<evidence type="ECO:0000256" key="1">
    <source>
        <dbReference type="ARBA" id="ARBA00023002"/>
    </source>
</evidence>
<dbReference type="Proteomes" id="UP000183995">
    <property type="component" value="Unassembled WGS sequence"/>
</dbReference>